<dbReference type="Proteomes" id="UP000291572">
    <property type="component" value="Unassembled WGS sequence"/>
</dbReference>
<dbReference type="EMBL" id="SEOO01000019">
    <property type="protein sequence ID" value="RYM10103.1"/>
    <property type="molecule type" value="Genomic_DNA"/>
</dbReference>
<gene>
    <name evidence="1" type="ORF">EWH12_12405</name>
</gene>
<reference evidence="1 2" key="1">
    <citation type="submission" date="2019-02" db="EMBL/GenBank/DDBJ databases">
        <authorList>
            <person name="Feng G."/>
        </authorList>
    </citation>
    <scope>NUCLEOTIDE SEQUENCE [LARGE SCALE GENOMIC DNA]</scope>
    <source>
        <strain evidence="1 2">CCTCC AB 2011146</strain>
    </source>
</reference>
<dbReference type="InterPro" id="IPR051354">
    <property type="entry name" value="Transposase_27_IS1"/>
</dbReference>
<dbReference type="RefSeq" id="WP_129926783.1">
    <property type="nucleotide sequence ID" value="NZ_SEOO01000019.1"/>
</dbReference>
<evidence type="ECO:0000313" key="2">
    <source>
        <dbReference type="Proteomes" id="UP000291572"/>
    </source>
</evidence>
<sequence length="291" mass="32293">MNKLPHAKRIQILAMLCEGSSMRSISRVADVSINTVSKLLVEAGEAALAIHDEMVRNVKASRIQCDEIWSFCHAKEKNVATAKAAPEGAGDVWTWTAIDADTKLIVAYHVGNRSGEDAMYLMDDLRGRLANRVQLTTDGHRAYLEAVEGAFGADVDFAQLVKLYGPTIAAPGRYSPAECIGAKKVRVEGNPDIKHVSTSYVERQNLTMRMSMRRFTRLTNAFSKKLDNHIHALALYFVFYNFTRIHKTLRMSPAMAAGITDRLWALDDVIAKIDAMAPAPKARGPYKKREA</sequence>
<protein>
    <submittedName>
        <fullName evidence="1">DDE domain-containing protein</fullName>
    </submittedName>
</protein>
<dbReference type="OrthoDB" id="7197613at2"/>
<name>A0A8G2DXF2_9SPHN</name>
<dbReference type="PANTHER" id="PTHR33293:SF2">
    <property type="entry name" value="TRANSPOSASE"/>
    <property type="match status" value="1"/>
</dbReference>
<dbReference type="AlphaFoldDB" id="A0A8G2DXF2"/>
<proteinExistence type="predicted"/>
<accession>A0A8G2DXF2</accession>
<comment type="caution">
    <text evidence="1">The sequence shown here is derived from an EMBL/GenBank/DDBJ whole genome shotgun (WGS) entry which is preliminary data.</text>
</comment>
<organism evidence="1 2">
    <name type="scientific">Sphingobium cupriresistens</name>
    <dbReference type="NCBI Taxonomy" id="1132417"/>
    <lineage>
        <taxon>Bacteria</taxon>
        <taxon>Pseudomonadati</taxon>
        <taxon>Pseudomonadota</taxon>
        <taxon>Alphaproteobacteria</taxon>
        <taxon>Sphingomonadales</taxon>
        <taxon>Sphingomonadaceae</taxon>
        <taxon>Sphingobium</taxon>
    </lineage>
</organism>
<dbReference type="PANTHER" id="PTHR33293">
    <property type="entry name" value="INSERTION ELEMENT IS1 1 PROTEIN INSB-RELATED"/>
    <property type="match status" value="1"/>
</dbReference>
<evidence type="ECO:0000313" key="1">
    <source>
        <dbReference type="EMBL" id="RYM10103.1"/>
    </source>
</evidence>